<name>A0A8J4M6V5_9PROT</name>
<organism evidence="1">
    <name type="scientific">Acidicaldus sp</name>
    <dbReference type="NCBI Taxonomy" id="1872105"/>
    <lineage>
        <taxon>Bacteria</taxon>
        <taxon>Pseudomonadati</taxon>
        <taxon>Pseudomonadota</taxon>
        <taxon>Alphaproteobacteria</taxon>
        <taxon>Acetobacterales</taxon>
        <taxon>Acetobacteraceae</taxon>
        <taxon>Acidicaldus</taxon>
    </lineage>
</organism>
<accession>A0A8J4M6V5</accession>
<dbReference type="EMBL" id="DTQM01000215">
    <property type="protein sequence ID" value="HGC43769.1"/>
    <property type="molecule type" value="Genomic_DNA"/>
</dbReference>
<evidence type="ECO:0000313" key="1">
    <source>
        <dbReference type="EMBL" id="HGC43769.1"/>
    </source>
</evidence>
<dbReference type="AlphaFoldDB" id="A0A8J4M6V5"/>
<reference evidence="1" key="1">
    <citation type="journal article" date="2020" name="mSystems">
        <title>Genome- and Community-Level Interaction Insights into Carbon Utilization and Element Cycling Functions of Hydrothermarchaeota in Hydrothermal Sediment.</title>
        <authorList>
            <person name="Zhou Z."/>
            <person name="Liu Y."/>
            <person name="Xu W."/>
            <person name="Pan J."/>
            <person name="Luo Z.H."/>
            <person name="Li M."/>
        </authorList>
    </citation>
    <scope>NUCLEOTIDE SEQUENCE</scope>
    <source>
        <strain evidence="1">SpSt-997</strain>
    </source>
</reference>
<comment type="caution">
    <text evidence="1">The sequence shown here is derived from an EMBL/GenBank/DDBJ whole genome shotgun (WGS) entry which is preliminary data.</text>
</comment>
<protein>
    <submittedName>
        <fullName evidence="1">Uncharacterized protein</fullName>
    </submittedName>
</protein>
<proteinExistence type="predicted"/>
<gene>
    <name evidence="1" type="ORF">ENY07_11205</name>
</gene>
<sequence length="156" mass="15653">MISAPPPSAAALRAPAIVVHGLDHALAALAPGRAVLLLSGAAAGCFAGAPWWRALIARARAAYPATEMADLLDCADSPAAALAALRAGQPAIGLSEGCPARWRVAAAAAESGAVLFAKRPPALDLGLADRGALDPFSPRAARLIAAWLMTGPAPLR</sequence>